<evidence type="ECO:0000313" key="2">
    <source>
        <dbReference type="Proteomes" id="UP001153076"/>
    </source>
</evidence>
<dbReference type="Gene3D" id="3.40.395.10">
    <property type="entry name" value="Adenoviral Proteinase, Chain A"/>
    <property type="match status" value="1"/>
</dbReference>
<dbReference type="AlphaFoldDB" id="A0A9Q1JMJ2"/>
<keyword evidence="2" id="KW-1185">Reference proteome</keyword>
<dbReference type="Proteomes" id="UP001153076">
    <property type="component" value="Unassembled WGS sequence"/>
</dbReference>
<gene>
    <name evidence="1" type="ORF">Cgig2_025782</name>
</gene>
<evidence type="ECO:0000313" key="1">
    <source>
        <dbReference type="EMBL" id="KAJ8424520.1"/>
    </source>
</evidence>
<protein>
    <submittedName>
        <fullName evidence="1">Uncharacterized protein</fullName>
    </submittedName>
</protein>
<accession>A0A9Q1JMJ2</accession>
<dbReference type="OrthoDB" id="1751899at2759"/>
<proteinExistence type="predicted"/>
<reference evidence="1" key="1">
    <citation type="submission" date="2022-04" db="EMBL/GenBank/DDBJ databases">
        <title>Carnegiea gigantea Genome sequencing and assembly v2.</title>
        <authorList>
            <person name="Copetti D."/>
            <person name="Sanderson M.J."/>
            <person name="Burquez A."/>
            <person name="Wojciechowski M.F."/>
        </authorList>
    </citation>
    <scope>NUCLEOTIDE SEQUENCE</scope>
    <source>
        <strain evidence="1">SGP5-SGP5p</strain>
        <tissue evidence="1">Aerial part</tissue>
    </source>
</reference>
<name>A0A9Q1JMJ2_9CARY</name>
<organism evidence="1 2">
    <name type="scientific">Carnegiea gigantea</name>
    <dbReference type="NCBI Taxonomy" id="171969"/>
    <lineage>
        <taxon>Eukaryota</taxon>
        <taxon>Viridiplantae</taxon>
        <taxon>Streptophyta</taxon>
        <taxon>Embryophyta</taxon>
        <taxon>Tracheophyta</taxon>
        <taxon>Spermatophyta</taxon>
        <taxon>Magnoliopsida</taxon>
        <taxon>eudicotyledons</taxon>
        <taxon>Gunneridae</taxon>
        <taxon>Pentapetalae</taxon>
        <taxon>Caryophyllales</taxon>
        <taxon>Cactineae</taxon>
        <taxon>Cactaceae</taxon>
        <taxon>Cactoideae</taxon>
        <taxon>Echinocereeae</taxon>
        <taxon>Carnegiea</taxon>
    </lineage>
</organism>
<comment type="caution">
    <text evidence="1">The sequence shown here is derived from an EMBL/GenBank/DDBJ whole genome shotgun (WGS) entry which is preliminary data.</text>
</comment>
<dbReference type="EMBL" id="JAKOGI010001661">
    <property type="protein sequence ID" value="KAJ8424520.1"/>
    <property type="molecule type" value="Genomic_DNA"/>
</dbReference>
<sequence length="279" mass="32296">MNVVRGYITVPFSTTELELLNNVRSRFKGLWPNSKLWEEDLKECMPKLVHVSWLRALMNVVSKDRARGKLRKYCIGNFTMDMFIGLLQRRQQTYPKLCWMSIFLKDHTSVSLTRVSLMYVILHNKARILGKVWDSFKSAPHADLCYLSYELQLHITKNLGTHLRTAYACSCHCWKQLRVTGCCPVADLRRHYFFLYDSLSSAADKNRPALLGSTMNSLAFLWSNTYVDAAQWEVVTPDGHGRGVFVMAHMDYLSLKGDGLYFDQDCVPHYRDKCLLSFI</sequence>